<dbReference type="Gene3D" id="2.40.30.10">
    <property type="entry name" value="Translation factors"/>
    <property type="match status" value="1"/>
</dbReference>
<dbReference type="GO" id="GO:0043022">
    <property type="term" value="F:ribosome binding"/>
    <property type="evidence" value="ECO:0007669"/>
    <property type="project" value="TreeGrafter"/>
</dbReference>
<feature type="compositionally biased region" description="Polar residues" evidence="3">
    <location>
        <begin position="649"/>
        <end position="660"/>
    </location>
</feature>
<dbReference type="SMART" id="SM00838">
    <property type="entry name" value="EFG_C"/>
    <property type="match status" value="1"/>
</dbReference>
<dbReference type="NCBIfam" id="TIGR00231">
    <property type="entry name" value="small_GTP"/>
    <property type="match status" value="1"/>
</dbReference>
<dbReference type="PROSITE" id="PS51722">
    <property type="entry name" value="G_TR_2"/>
    <property type="match status" value="1"/>
</dbReference>
<dbReference type="InterPro" id="IPR009000">
    <property type="entry name" value="Transl_B-barrel_sf"/>
</dbReference>
<dbReference type="InterPro" id="IPR027417">
    <property type="entry name" value="P-loop_NTPase"/>
</dbReference>
<keyword evidence="1" id="KW-0547">Nucleotide-binding</keyword>
<evidence type="ECO:0000313" key="5">
    <source>
        <dbReference type="EMBL" id="CEL94296.1"/>
    </source>
</evidence>
<dbReference type="GO" id="GO:0005525">
    <property type="term" value="F:GTP binding"/>
    <property type="evidence" value="ECO:0007669"/>
    <property type="project" value="UniProtKB-KW"/>
</dbReference>
<dbReference type="PANTHER" id="PTHR42908">
    <property type="entry name" value="TRANSLATION ELONGATION FACTOR-RELATED"/>
    <property type="match status" value="1"/>
</dbReference>
<feature type="domain" description="Tr-type G" evidence="4">
    <location>
        <begin position="15"/>
        <end position="273"/>
    </location>
</feature>
<dbReference type="VEuPathDB" id="CryptoDB:Vbra_3732"/>
<sequence>MASVELLGQLQQNVANVRNICILAHVDHGKTTLSDSLISSNGLISARSAGKVRYLDSREDEQRRFITMKSSNISLYWKHPSSGVPYLINLIDSPGHVDFSSEVSTAVRLCDGALVLVDAVEGVGPQTRAVIRQAWKERVKTTLVINKMDRLILDLRLSPSEAYTHLCKIIEQVNALQQQLLTEEVMAAAAQRTKGSTATASAADDTASVTSDGSSSEADSAGLDLVFDDDLEESIEFSPVRGNVVFASALHGWCFDIATFARQLAPKLGVKPTAVPKLQRALWGDYFFNPKTKQVLKRAQGKLRPMCVQFILESLWKVYEVTVDHFDPSAVQKMVTSLKLTDTVKTDALKQGPDAAQAIISAWLPLSQGILSLVSALLPSPTQAASLRMAYLCPSLRHDSHGGLAQTLMSSSAQGECVAYVAKFLGADLDQLTLTGDKLMGIEKVGDFVGFARVFAGTLRKGMDLRVCGGVNDGAVDGADTDQQRTRIVRVLGLYLLMGRYLSEINEVPAGSICALSLADASTAPDGDNHEHEWTLSLTSVDRCITLSTTDDCPPFDNPYSKSNAAIVRVSVEPKHLQDFDAVARGLRLLQRADPSVELSVLDTGEYVIGCCGEVHLERCINDLSNLYARVPLNVSPPLVAIRESITSVPPTQQGDTSLSEALAKSVNFPPWATDRDKEKEKEKDKDKGEEDGEGKKAPPAAAAVEIGKGSVRVETANRRAVITLRAEPLPPEVVKWLDDNEGDISAVIHGRRPALRFLPAADTSTSSPPPTSSDADDLNRCLDTIGQEIHHTWTQTGIKEPPKGRLWGICVNRGSRNLLLGTNTAAWSLRHSYGRADTQQPAERDADLSTILPSVVSGFELASYAGPICEEAVRGVGFVVQDVRLKEVEKQVSDDQQQQGGQHGGGGDGESSTEASGPIASDPYGPFSGQVMSATKEGCRESLLQRGRTRICEAALRLEMQCEQDVLGKAYGVLAKRRARVVAENLREGTSTFVVEALIPVTEAFGVAQDLRSRASGDVSLHLQFSHWEVLDEDPFPEASMTEEELEEFGEQGPPPNTARRIVTTIRKRKGLATGEKVVVAAEKQRTLTRNK</sequence>
<dbReference type="CDD" id="cd04096">
    <property type="entry name" value="eEF2_snRNP_like_C"/>
    <property type="match status" value="1"/>
</dbReference>
<dbReference type="Gene3D" id="3.30.70.240">
    <property type="match status" value="1"/>
</dbReference>
<dbReference type="GO" id="GO:0042256">
    <property type="term" value="P:cytosolic ribosome assembly"/>
    <property type="evidence" value="ECO:0007669"/>
    <property type="project" value="TreeGrafter"/>
</dbReference>
<dbReference type="FunFam" id="3.30.70.870:FF:000002">
    <property type="entry name" value="Translation elongation factor 2"/>
    <property type="match status" value="1"/>
</dbReference>
<dbReference type="OMA" id="SKKKCAM"/>
<dbReference type="Gene3D" id="3.30.70.870">
    <property type="entry name" value="Elongation Factor G (Translational Gtpase), domain 3"/>
    <property type="match status" value="1"/>
</dbReference>
<dbReference type="STRING" id="1169540.A0A0G4EFL8"/>
<dbReference type="Pfam" id="PF00679">
    <property type="entry name" value="EFG_C"/>
    <property type="match status" value="1"/>
</dbReference>
<evidence type="ECO:0000259" key="4">
    <source>
        <dbReference type="PROSITE" id="PS51722"/>
    </source>
</evidence>
<organism evidence="5 6">
    <name type="scientific">Vitrella brassicaformis (strain CCMP3155)</name>
    <dbReference type="NCBI Taxonomy" id="1169540"/>
    <lineage>
        <taxon>Eukaryota</taxon>
        <taxon>Sar</taxon>
        <taxon>Alveolata</taxon>
        <taxon>Colpodellida</taxon>
        <taxon>Vitrellaceae</taxon>
        <taxon>Vitrella</taxon>
    </lineage>
</organism>
<protein>
    <recommendedName>
        <fullName evidence="4">Tr-type G domain-containing protein</fullName>
    </recommendedName>
</protein>
<dbReference type="PANTHER" id="PTHR42908:SF3">
    <property type="entry name" value="ELONGATION FACTOR-LIKE GTPASE 1"/>
    <property type="match status" value="1"/>
</dbReference>
<keyword evidence="6" id="KW-1185">Reference proteome</keyword>
<reference evidence="5 6" key="1">
    <citation type="submission" date="2014-11" db="EMBL/GenBank/DDBJ databases">
        <authorList>
            <person name="Zhu J."/>
            <person name="Qi W."/>
            <person name="Song R."/>
        </authorList>
    </citation>
    <scope>NUCLEOTIDE SEQUENCE [LARGE SCALE GENOMIC DNA]</scope>
</reference>
<feature type="region of interest" description="Disordered" evidence="3">
    <location>
        <begin position="196"/>
        <end position="219"/>
    </location>
</feature>
<dbReference type="SUPFAM" id="SSF50447">
    <property type="entry name" value="Translation proteins"/>
    <property type="match status" value="1"/>
</dbReference>
<dbReference type="Proteomes" id="UP000041254">
    <property type="component" value="Unassembled WGS sequence"/>
</dbReference>
<keyword evidence="2" id="KW-0342">GTP-binding</keyword>
<feature type="region of interest" description="Disordered" evidence="3">
    <location>
        <begin position="890"/>
        <end position="932"/>
    </location>
</feature>
<dbReference type="InterPro" id="IPR020568">
    <property type="entry name" value="Ribosomal_Su5_D2-typ_SF"/>
</dbReference>
<dbReference type="InterPro" id="IPR000795">
    <property type="entry name" value="T_Tr_GTP-bd_dom"/>
</dbReference>
<dbReference type="InterPro" id="IPR041095">
    <property type="entry name" value="EFG_II"/>
</dbReference>
<dbReference type="Gene3D" id="3.30.230.10">
    <property type="match status" value="1"/>
</dbReference>
<dbReference type="OrthoDB" id="364892at2759"/>
<dbReference type="PRINTS" id="PR00315">
    <property type="entry name" value="ELONGATNFCT"/>
</dbReference>
<dbReference type="SUPFAM" id="SSF54211">
    <property type="entry name" value="Ribosomal protein S5 domain 2-like"/>
    <property type="match status" value="1"/>
</dbReference>
<dbReference type="InterPro" id="IPR035647">
    <property type="entry name" value="EFG_III/V"/>
</dbReference>
<dbReference type="Pfam" id="PF00009">
    <property type="entry name" value="GTP_EFTU"/>
    <property type="match status" value="1"/>
</dbReference>
<gene>
    <name evidence="5" type="ORF">Vbra_3732</name>
</gene>
<evidence type="ECO:0000313" key="6">
    <source>
        <dbReference type="Proteomes" id="UP000041254"/>
    </source>
</evidence>
<dbReference type="GO" id="GO:1990904">
    <property type="term" value="C:ribonucleoprotein complex"/>
    <property type="evidence" value="ECO:0007669"/>
    <property type="project" value="TreeGrafter"/>
</dbReference>
<proteinExistence type="predicted"/>
<dbReference type="AlphaFoldDB" id="A0A0G4EFL8"/>
<evidence type="ECO:0000256" key="3">
    <source>
        <dbReference type="SAM" id="MobiDB-lite"/>
    </source>
</evidence>
<evidence type="ECO:0000256" key="2">
    <source>
        <dbReference type="ARBA" id="ARBA00023134"/>
    </source>
</evidence>
<dbReference type="GO" id="GO:0003924">
    <property type="term" value="F:GTPase activity"/>
    <property type="evidence" value="ECO:0007669"/>
    <property type="project" value="InterPro"/>
</dbReference>
<evidence type="ECO:0000256" key="1">
    <source>
        <dbReference type="ARBA" id="ARBA00022741"/>
    </source>
</evidence>
<dbReference type="CDD" id="cd01885">
    <property type="entry name" value="EF2"/>
    <property type="match status" value="1"/>
</dbReference>
<dbReference type="PhylomeDB" id="A0A0G4EFL8"/>
<dbReference type="GO" id="GO:0005829">
    <property type="term" value="C:cytosol"/>
    <property type="evidence" value="ECO:0007669"/>
    <property type="project" value="TreeGrafter"/>
</dbReference>
<dbReference type="InterPro" id="IPR000640">
    <property type="entry name" value="EFG_V-like"/>
</dbReference>
<dbReference type="SUPFAM" id="SSF54980">
    <property type="entry name" value="EF-G C-terminal domain-like"/>
    <property type="match status" value="2"/>
</dbReference>
<accession>A0A0G4EFL8</accession>
<dbReference type="InterPro" id="IPR005225">
    <property type="entry name" value="Small_GTP-bd"/>
</dbReference>
<dbReference type="FunFam" id="3.40.50.300:FF:000746">
    <property type="entry name" value="Ribosome assembly protein 1"/>
    <property type="match status" value="1"/>
</dbReference>
<dbReference type="EMBL" id="CDMY01000214">
    <property type="protein sequence ID" value="CEL94296.1"/>
    <property type="molecule type" value="Genomic_DNA"/>
</dbReference>
<dbReference type="InterPro" id="IPR014721">
    <property type="entry name" value="Ribsml_uS5_D2-typ_fold_subgr"/>
</dbReference>
<dbReference type="InParanoid" id="A0A0G4EFL8"/>
<name>A0A0G4EFL8_VITBC</name>
<feature type="region of interest" description="Disordered" evidence="3">
    <location>
        <begin position="649"/>
        <end position="704"/>
    </location>
</feature>
<dbReference type="Gene3D" id="3.40.50.300">
    <property type="entry name" value="P-loop containing nucleotide triphosphate hydrolases"/>
    <property type="match status" value="1"/>
</dbReference>
<dbReference type="Pfam" id="PF14492">
    <property type="entry name" value="EFG_III"/>
    <property type="match status" value="1"/>
</dbReference>
<dbReference type="SUPFAM" id="SSF52540">
    <property type="entry name" value="P-loop containing nucleoside triphosphate hydrolases"/>
    <property type="match status" value="1"/>
</dbReference>
<feature type="compositionally biased region" description="Basic and acidic residues" evidence="3">
    <location>
        <begin position="674"/>
        <end position="697"/>
    </location>
</feature>